<evidence type="ECO:0000313" key="3">
    <source>
        <dbReference type="EMBL" id="KAL2072723.1"/>
    </source>
</evidence>
<organism evidence="3 4">
    <name type="scientific">Oculimacula yallundae</name>
    <dbReference type="NCBI Taxonomy" id="86028"/>
    <lineage>
        <taxon>Eukaryota</taxon>
        <taxon>Fungi</taxon>
        <taxon>Dikarya</taxon>
        <taxon>Ascomycota</taxon>
        <taxon>Pezizomycotina</taxon>
        <taxon>Leotiomycetes</taxon>
        <taxon>Helotiales</taxon>
        <taxon>Ploettnerulaceae</taxon>
        <taxon>Oculimacula</taxon>
    </lineage>
</organism>
<dbReference type="EMBL" id="JAZHXI010000004">
    <property type="protein sequence ID" value="KAL2072723.1"/>
    <property type="molecule type" value="Genomic_DNA"/>
</dbReference>
<accession>A0ABR4CRU2</accession>
<sequence length="246" mass="28225">MSSSTPEPNGVSDQANNAVRKERPEKQKLPKPDFSEPATFVTFLVGPEDYITKFVVHKEFACYHSSVLRAAFASNFVEGQTQTYRIIDTSPDAFQLFVQWLYTQKLQLHRLRHLEASGLTDESGEDEEYDMGDEDMSLAKLWVLADKLAIPKLQNSAMTCILKFASGNVIPTLPYHYIYENTGIGSPLRRLVVEQCAHELPHYYIYSCAEYFPRELLLDIFAYTAKNFRDDRDSLPDPRKFYVAED</sequence>
<feature type="domain" description="BTB" evidence="2">
    <location>
        <begin position="39"/>
        <end position="110"/>
    </location>
</feature>
<evidence type="ECO:0000259" key="2">
    <source>
        <dbReference type="PROSITE" id="PS50097"/>
    </source>
</evidence>
<dbReference type="InterPro" id="IPR011333">
    <property type="entry name" value="SKP1/BTB/POZ_sf"/>
</dbReference>
<dbReference type="SMART" id="SM00225">
    <property type="entry name" value="BTB"/>
    <property type="match status" value="1"/>
</dbReference>
<dbReference type="Proteomes" id="UP001595075">
    <property type="component" value="Unassembled WGS sequence"/>
</dbReference>
<dbReference type="PANTHER" id="PTHR47843:SF2">
    <property type="entry name" value="BTB DOMAIN-CONTAINING PROTEIN"/>
    <property type="match status" value="1"/>
</dbReference>
<name>A0ABR4CRU2_9HELO</name>
<feature type="compositionally biased region" description="Polar residues" evidence="1">
    <location>
        <begin position="1"/>
        <end position="17"/>
    </location>
</feature>
<proteinExistence type="predicted"/>
<dbReference type="PROSITE" id="PS50097">
    <property type="entry name" value="BTB"/>
    <property type="match status" value="1"/>
</dbReference>
<evidence type="ECO:0000256" key="1">
    <source>
        <dbReference type="SAM" id="MobiDB-lite"/>
    </source>
</evidence>
<protein>
    <recommendedName>
        <fullName evidence="2">BTB domain-containing protein</fullName>
    </recommendedName>
</protein>
<dbReference type="Gene3D" id="3.30.710.10">
    <property type="entry name" value="Potassium Channel Kv1.1, Chain A"/>
    <property type="match status" value="1"/>
</dbReference>
<gene>
    <name evidence="3" type="ORF">VTL71DRAFT_12066</name>
</gene>
<dbReference type="SUPFAM" id="SSF54695">
    <property type="entry name" value="POZ domain"/>
    <property type="match status" value="1"/>
</dbReference>
<feature type="compositionally biased region" description="Basic and acidic residues" evidence="1">
    <location>
        <begin position="19"/>
        <end position="33"/>
    </location>
</feature>
<dbReference type="PANTHER" id="PTHR47843">
    <property type="entry name" value="BTB DOMAIN-CONTAINING PROTEIN-RELATED"/>
    <property type="match status" value="1"/>
</dbReference>
<dbReference type="CDD" id="cd18186">
    <property type="entry name" value="BTB_POZ_ZBTB_KLHL-like"/>
    <property type="match status" value="1"/>
</dbReference>
<keyword evidence="4" id="KW-1185">Reference proteome</keyword>
<feature type="region of interest" description="Disordered" evidence="1">
    <location>
        <begin position="1"/>
        <end position="33"/>
    </location>
</feature>
<evidence type="ECO:0000313" key="4">
    <source>
        <dbReference type="Proteomes" id="UP001595075"/>
    </source>
</evidence>
<dbReference type="InterPro" id="IPR000210">
    <property type="entry name" value="BTB/POZ_dom"/>
</dbReference>
<comment type="caution">
    <text evidence="3">The sequence shown here is derived from an EMBL/GenBank/DDBJ whole genome shotgun (WGS) entry which is preliminary data.</text>
</comment>
<dbReference type="Pfam" id="PF00651">
    <property type="entry name" value="BTB"/>
    <property type="match status" value="1"/>
</dbReference>
<reference evidence="3 4" key="1">
    <citation type="journal article" date="2024" name="Commun. Biol.">
        <title>Comparative genomic analysis of thermophilic fungi reveals convergent evolutionary adaptations and gene losses.</title>
        <authorList>
            <person name="Steindorff A.S."/>
            <person name="Aguilar-Pontes M.V."/>
            <person name="Robinson A.J."/>
            <person name="Andreopoulos B."/>
            <person name="LaButti K."/>
            <person name="Kuo A."/>
            <person name="Mondo S."/>
            <person name="Riley R."/>
            <person name="Otillar R."/>
            <person name="Haridas S."/>
            <person name="Lipzen A."/>
            <person name="Grimwood J."/>
            <person name="Schmutz J."/>
            <person name="Clum A."/>
            <person name="Reid I.D."/>
            <person name="Moisan M.C."/>
            <person name="Butler G."/>
            <person name="Nguyen T.T.M."/>
            <person name="Dewar K."/>
            <person name="Conant G."/>
            <person name="Drula E."/>
            <person name="Henrissat B."/>
            <person name="Hansel C."/>
            <person name="Singer S."/>
            <person name="Hutchinson M.I."/>
            <person name="de Vries R.P."/>
            <person name="Natvig D.O."/>
            <person name="Powell A.J."/>
            <person name="Tsang A."/>
            <person name="Grigoriev I.V."/>
        </authorList>
    </citation>
    <scope>NUCLEOTIDE SEQUENCE [LARGE SCALE GENOMIC DNA]</scope>
    <source>
        <strain evidence="3 4">CBS 494.80</strain>
    </source>
</reference>